<keyword evidence="1" id="KW-0472">Membrane</keyword>
<feature type="transmembrane region" description="Helical" evidence="1">
    <location>
        <begin position="79"/>
        <end position="99"/>
    </location>
</feature>
<reference evidence="2" key="1">
    <citation type="submission" date="2021-05" db="EMBL/GenBank/DDBJ databases">
        <title>Molecular characterization for Shewanella algae harboring chromosomal blaOXA-55-like strains isolated from clinical and environment sample.</title>
        <authorList>
            <person name="Ohama Y."/>
            <person name="Aoki K."/>
            <person name="Harada S."/>
            <person name="Moriya K."/>
            <person name="Ishii Y."/>
            <person name="Tateda K."/>
        </authorList>
    </citation>
    <scope>NUCLEOTIDE SEQUENCE</scope>
    <source>
        <strain evidence="2">JCM 11563</strain>
    </source>
</reference>
<comment type="caution">
    <text evidence="2">The sequence shown here is derived from an EMBL/GenBank/DDBJ whole genome shotgun (WGS) entry which is preliminary data.</text>
</comment>
<evidence type="ECO:0000256" key="1">
    <source>
        <dbReference type="SAM" id="Phobius"/>
    </source>
</evidence>
<dbReference type="EMBL" id="BPEY01000005">
    <property type="protein sequence ID" value="GIU41158.1"/>
    <property type="molecule type" value="Genomic_DNA"/>
</dbReference>
<evidence type="ECO:0000313" key="3">
    <source>
        <dbReference type="Proteomes" id="UP000887104"/>
    </source>
</evidence>
<name>A0ABQ4P0X0_9GAMM</name>
<accession>A0ABQ4P0X0</accession>
<dbReference type="Proteomes" id="UP000887104">
    <property type="component" value="Unassembled WGS sequence"/>
</dbReference>
<evidence type="ECO:0000313" key="2">
    <source>
        <dbReference type="EMBL" id="GIU41158.1"/>
    </source>
</evidence>
<protein>
    <submittedName>
        <fullName evidence="2">Uncharacterized protein</fullName>
    </submittedName>
</protein>
<gene>
    <name evidence="2" type="ORF">TUM4438_04290</name>
</gene>
<sequence length="101" mass="11318">MLVLAVGAGLILLGLAFMGLPELNRTLKQHDRAQWEVFAKQGRGRMSLFSWTLSRGFESSENIDIQYAGLIAYKYATRIKYIILLGVSLVIIGAIMFLVNR</sequence>
<keyword evidence="1" id="KW-1133">Transmembrane helix</keyword>
<dbReference type="RefSeq" id="WP_220778935.1">
    <property type="nucleotide sequence ID" value="NZ_BPEY01000005.1"/>
</dbReference>
<proteinExistence type="predicted"/>
<organism evidence="2 3">
    <name type="scientific">Shewanella sairae</name>
    <dbReference type="NCBI Taxonomy" id="190310"/>
    <lineage>
        <taxon>Bacteria</taxon>
        <taxon>Pseudomonadati</taxon>
        <taxon>Pseudomonadota</taxon>
        <taxon>Gammaproteobacteria</taxon>
        <taxon>Alteromonadales</taxon>
        <taxon>Shewanellaceae</taxon>
        <taxon>Shewanella</taxon>
    </lineage>
</organism>
<keyword evidence="1" id="KW-0812">Transmembrane</keyword>
<keyword evidence="3" id="KW-1185">Reference proteome</keyword>